<dbReference type="GO" id="GO:0016791">
    <property type="term" value="F:phosphatase activity"/>
    <property type="evidence" value="ECO:0007669"/>
    <property type="project" value="TreeGrafter"/>
</dbReference>
<dbReference type="PRINTS" id="PR00413">
    <property type="entry name" value="HADHALOGNASE"/>
</dbReference>
<name>A0A1X6WNF4_9ENTE</name>
<dbReference type="InterPro" id="IPR006439">
    <property type="entry name" value="HAD-SF_hydro_IA"/>
</dbReference>
<reference evidence="6" key="1">
    <citation type="submission" date="2017-02" db="EMBL/GenBank/DDBJ databases">
        <authorList>
            <person name="Dridi B."/>
        </authorList>
    </citation>
    <scope>NUCLEOTIDE SEQUENCE [LARGE SCALE GENOMIC DNA]</scope>
    <source>
        <strain evidence="6">bH819</strain>
    </source>
</reference>
<dbReference type="InterPro" id="IPR041492">
    <property type="entry name" value="HAD_2"/>
</dbReference>
<dbReference type="AlphaFoldDB" id="A0A1X6WNF4"/>
<sequence>MKDISWIFFDVGETLVDEKKSYLNYATRCSHQLTTKNIEVSPSTYLKMIEDNYKQNEKRPLYATWQAFNVRDKRPEWQHINECLYPNVKEILYLLSQKYKLGIIANQGVGLKERLTSFEILDYFSLIVSSADVNIKKPDPEIFKFALEKANINASSAVYIGDRVDNDIIPAKQLGMKAIRIKQGMARFQMESLLYPSDFIISGFSELLDIL</sequence>
<dbReference type="NCBIfam" id="TIGR01509">
    <property type="entry name" value="HAD-SF-IA-v3"/>
    <property type="match status" value="1"/>
</dbReference>
<dbReference type="Gene3D" id="1.10.150.240">
    <property type="entry name" value="Putative phosphatase, domain 2"/>
    <property type="match status" value="1"/>
</dbReference>
<evidence type="ECO:0000256" key="2">
    <source>
        <dbReference type="ARBA" id="ARBA00022723"/>
    </source>
</evidence>
<comment type="cofactor">
    <cofactor evidence="1">
        <name>Mg(2+)</name>
        <dbReference type="ChEBI" id="CHEBI:18420"/>
    </cofactor>
</comment>
<dbReference type="Pfam" id="PF13419">
    <property type="entry name" value="HAD_2"/>
    <property type="match status" value="1"/>
</dbReference>
<protein>
    <submittedName>
        <fullName evidence="5">Predicted hydrolase (HAD superfamily)</fullName>
    </submittedName>
</protein>
<keyword evidence="4" id="KW-0460">Magnesium</keyword>
<accession>A0A1X6WNF4</accession>
<dbReference type="SFLD" id="SFLDG01129">
    <property type="entry name" value="C1.5:_HAD__Beta-PGM__Phosphata"/>
    <property type="match status" value="1"/>
</dbReference>
<evidence type="ECO:0000313" key="5">
    <source>
        <dbReference type="EMBL" id="SLM85797.1"/>
    </source>
</evidence>
<dbReference type="Gene3D" id="3.40.50.1000">
    <property type="entry name" value="HAD superfamily/HAD-like"/>
    <property type="match status" value="1"/>
</dbReference>
<dbReference type="Proteomes" id="UP000195918">
    <property type="component" value="Unassembled WGS sequence"/>
</dbReference>
<dbReference type="InterPro" id="IPR023198">
    <property type="entry name" value="PGP-like_dom2"/>
</dbReference>
<dbReference type="SUPFAM" id="SSF56784">
    <property type="entry name" value="HAD-like"/>
    <property type="match status" value="1"/>
</dbReference>
<organism evidence="5 6">
    <name type="scientific">Vagococcus fluvialis bH819</name>
    <dbReference type="NCBI Taxonomy" id="1255619"/>
    <lineage>
        <taxon>Bacteria</taxon>
        <taxon>Bacillati</taxon>
        <taxon>Bacillota</taxon>
        <taxon>Bacilli</taxon>
        <taxon>Lactobacillales</taxon>
        <taxon>Enterococcaceae</taxon>
        <taxon>Vagococcus</taxon>
    </lineage>
</organism>
<dbReference type="RefSeq" id="WP_086951432.1">
    <property type="nucleotide sequence ID" value="NZ_FWFD01000009.1"/>
</dbReference>
<evidence type="ECO:0000256" key="1">
    <source>
        <dbReference type="ARBA" id="ARBA00001946"/>
    </source>
</evidence>
<dbReference type="InterPro" id="IPR051400">
    <property type="entry name" value="HAD-like_hydrolase"/>
</dbReference>
<dbReference type="OrthoDB" id="25198at2"/>
<dbReference type="PANTHER" id="PTHR46470:SF2">
    <property type="entry name" value="GLYCERALDEHYDE 3-PHOSPHATE PHOSPHATASE"/>
    <property type="match status" value="1"/>
</dbReference>
<dbReference type="GO" id="GO:0044281">
    <property type="term" value="P:small molecule metabolic process"/>
    <property type="evidence" value="ECO:0007669"/>
    <property type="project" value="UniProtKB-ARBA"/>
</dbReference>
<dbReference type="EMBL" id="FWFD01000009">
    <property type="protein sequence ID" value="SLM85797.1"/>
    <property type="molecule type" value="Genomic_DNA"/>
</dbReference>
<dbReference type="GO" id="GO:0046872">
    <property type="term" value="F:metal ion binding"/>
    <property type="evidence" value="ECO:0007669"/>
    <property type="project" value="UniProtKB-KW"/>
</dbReference>
<dbReference type="InterPro" id="IPR036412">
    <property type="entry name" value="HAD-like_sf"/>
</dbReference>
<dbReference type="InterPro" id="IPR023214">
    <property type="entry name" value="HAD_sf"/>
</dbReference>
<dbReference type="SFLD" id="SFLDS00003">
    <property type="entry name" value="Haloacid_Dehalogenase"/>
    <property type="match status" value="1"/>
</dbReference>
<keyword evidence="2" id="KW-0479">Metal-binding</keyword>
<dbReference type="NCBIfam" id="TIGR01549">
    <property type="entry name" value="HAD-SF-IA-v1"/>
    <property type="match status" value="1"/>
</dbReference>
<proteinExistence type="predicted"/>
<evidence type="ECO:0000313" key="6">
    <source>
        <dbReference type="Proteomes" id="UP000195918"/>
    </source>
</evidence>
<gene>
    <name evidence="5" type="ORF">FM121_06830</name>
</gene>
<evidence type="ECO:0000256" key="3">
    <source>
        <dbReference type="ARBA" id="ARBA00022801"/>
    </source>
</evidence>
<evidence type="ECO:0000256" key="4">
    <source>
        <dbReference type="ARBA" id="ARBA00022842"/>
    </source>
</evidence>
<keyword evidence="6" id="KW-1185">Reference proteome</keyword>
<dbReference type="PANTHER" id="PTHR46470">
    <property type="entry name" value="N-ACYLNEURAMINATE-9-PHOSPHATASE"/>
    <property type="match status" value="1"/>
</dbReference>
<keyword evidence="3 5" id="KW-0378">Hydrolase</keyword>